<dbReference type="EMBL" id="JAZDQJ010000060">
    <property type="protein sequence ID" value="MEE1937388.1"/>
    <property type="molecule type" value="Genomic_DNA"/>
</dbReference>
<evidence type="ECO:0000256" key="1">
    <source>
        <dbReference type="SAM" id="MobiDB-lite"/>
    </source>
</evidence>
<accession>A0ABU7I0P5</accession>
<feature type="non-terminal residue" evidence="2">
    <location>
        <position position="1"/>
    </location>
</feature>
<sequence>PERSVGPDAGASGFAYFFQEKSKPPLKAEGAGGVAAATGYARNTNTNTSPSPNLLIARNARDETLTISTEK</sequence>
<proteinExistence type="predicted"/>
<evidence type="ECO:0000313" key="2">
    <source>
        <dbReference type="EMBL" id="MEE1937388.1"/>
    </source>
</evidence>
<keyword evidence="3" id="KW-1185">Reference proteome</keyword>
<dbReference type="Proteomes" id="UP001335100">
    <property type="component" value="Unassembled WGS sequence"/>
</dbReference>
<organism evidence="2 3">
    <name type="scientific">Pseudomonas ulcerans</name>
    <dbReference type="NCBI Taxonomy" id="3115852"/>
    <lineage>
        <taxon>Bacteria</taxon>
        <taxon>Pseudomonadati</taxon>
        <taxon>Pseudomonadota</taxon>
        <taxon>Gammaproteobacteria</taxon>
        <taxon>Pseudomonadales</taxon>
        <taxon>Pseudomonadaceae</taxon>
        <taxon>Pseudomonas</taxon>
    </lineage>
</organism>
<feature type="region of interest" description="Disordered" evidence="1">
    <location>
        <begin position="42"/>
        <end position="71"/>
    </location>
</feature>
<feature type="compositionally biased region" description="Basic and acidic residues" evidence="1">
    <location>
        <begin position="59"/>
        <end position="71"/>
    </location>
</feature>
<evidence type="ECO:0000313" key="3">
    <source>
        <dbReference type="Proteomes" id="UP001335100"/>
    </source>
</evidence>
<name>A0ABU7I0P5_9PSED</name>
<protein>
    <submittedName>
        <fullName evidence="2">Uncharacterized protein</fullName>
    </submittedName>
</protein>
<feature type="compositionally biased region" description="Low complexity" evidence="1">
    <location>
        <begin position="42"/>
        <end position="53"/>
    </location>
</feature>
<dbReference type="RefSeq" id="WP_330078043.1">
    <property type="nucleotide sequence ID" value="NZ_JAZDQJ010000060.1"/>
</dbReference>
<reference evidence="2 3" key="1">
    <citation type="submission" date="2024-01" db="EMBL/GenBank/DDBJ databases">
        <title>Unpublished Manusciprt.</title>
        <authorList>
            <person name="Duman M."/>
            <person name="Valdes E.G."/>
            <person name="Ajmi N."/>
            <person name="Altun S."/>
            <person name="Saticioglu I.B."/>
        </authorList>
    </citation>
    <scope>NUCLEOTIDE SEQUENCE [LARGE SCALE GENOMIC DNA]</scope>
    <source>
        <strain evidence="2 3">148P</strain>
    </source>
</reference>
<gene>
    <name evidence="2" type="ORF">V0R50_29540</name>
</gene>
<comment type="caution">
    <text evidence="2">The sequence shown here is derived from an EMBL/GenBank/DDBJ whole genome shotgun (WGS) entry which is preliminary data.</text>
</comment>